<dbReference type="Proteomes" id="UP000218542">
    <property type="component" value="Unassembled WGS sequence"/>
</dbReference>
<evidence type="ECO:0000259" key="1">
    <source>
        <dbReference type="PROSITE" id="PS50879"/>
    </source>
</evidence>
<sequence length="160" mass="18547">MDELMLLTDGSVNIQSKTGYGAYLAVSECGLSLDLLRAYVKVKRFEHTSSTKLELQTLLWALKDIQTLEAKVTVYTDSQNIMGLPGRRERFEQNGYLSKKGRLLNNHELYQEFYRVTDQLNCRFVKVRGHQRSKQKDDIDRLFTLVDRASRNALRGDRQV</sequence>
<accession>A0A286U1P9</accession>
<dbReference type="GO" id="GO:0003676">
    <property type="term" value="F:nucleic acid binding"/>
    <property type="evidence" value="ECO:0007669"/>
    <property type="project" value="InterPro"/>
</dbReference>
<name>A0A286U1P9_9BACT</name>
<comment type="caution">
    <text evidence="2">The sequence shown here is derived from an EMBL/GenBank/DDBJ whole genome shotgun (WGS) entry which is preliminary data.</text>
</comment>
<dbReference type="InterPro" id="IPR002156">
    <property type="entry name" value="RNaseH_domain"/>
</dbReference>
<dbReference type="SUPFAM" id="SSF53098">
    <property type="entry name" value="Ribonuclease H-like"/>
    <property type="match status" value="1"/>
</dbReference>
<dbReference type="Gene3D" id="3.30.420.10">
    <property type="entry name" value="Ribonuclease H-like superfamily/Ribonuclease H"/>
    <property type="match status" value="1"/>
</dbReference>
<dbReference type="PROSITE" id="PS50879">
    <property type="entry name" value="RNASE_H_1"/>
    <property type="match status" value="1"/>
</dbReference>
<reference evidence="2 3" key="1">
    <citation type="journal article" date="2017" name="Environ. Microbiol. Rep.">
        <title>Genetic diversity of marine anaerobic ammonium-oxidizing bacteria as revealed by genomic and proteomic analyses of 'Candidatus Scalindua japonica'.</title>
        <authorList>
            <person name="Oshiki M."/>
            <person name="Mizuto K."/>
            <person name="Kimura Z."/>
            <person name="Kindaichi T."/>
            <person name="Satoh H."/>
            <person name="Okabe S."/>
        </authorList>
    </citation>
    <scope>NUCLEOTIDE SEQUENCE [LARGE SCALE GENOMIC DNA]</scope>
    <source>
        <strain evidence="3">husup-a2</strain>
    </source>
</reference>
<organism evidence="2 3">
    <name type="scientific">Candidatus Scalindua japonica</name>
    <dbReference type="NCBI Taxonomy" id="1284222"/>
    <lineage>
        <taxon>Bacteria</taxon>
        <taxon>Pseudomonadati</taxon>
        <taxon>Planctomycetota</taxon>
        <taxon>Candidatus Brocadiia</taxon>
        <taxon>Candidatus Brocadiales</taxon>
        <taxon>Candidatus Scalinduaceae</taxon>
        <taxon>Candidatus Scalindua</taxon>
    </lineage>
</organism>
<keyword evidence="3" id="KW-1185">Reference proteome</keyword>
<dbReference type="GO" id="GO:0004523">
    <property type="term" value="F:RNA-DNA hybrid ribonuclease activity"/>
    <property type="evidence" value="ECO:0007669"/>
    <property type="project" value="InterPro"/>
</dbReference>
<gene>
    <name evidence="2" type="ORF">SCALIN_C28_0193</name>
</gene>
<feature type="domain" description="RNase H type-1" evidence="1">
    <location>
        <begin position="1"/>
        <end position="155"/>
    </location>
</feature>
<protein>
    <submittedName>
        <fullName evidence="2">RNase HI</fullName>
    </submittedName>
</protein>
<evidence type="ECO:0000313" key="2">
    <source>
        <dbReference type="EMBL" id="GAX61991.1"/>
    </source>
</evidence>
<dbReference type="Pfam" id="PF00075">
    <property type="entry name" value="RNase_H"/>
    <property type="match status" value="1"/>
</dbReference>
<dbReference type="InterPro" id="IPR012337">
    <property type="entry name" value="RNaseH-like_sf"/>
</dbReference>
<proteinExistence type="predicted"/>
<dbReference type="AlphaFoldDB" id="A0A286U1P9"/>
<dbReference type="InterPro" id="IPR036397">
    <property type="entry name" value="RNaseH_sf"/>
</dbReference>
<evidence type="ECO:0000313" key="3">
    <source>
        <dbReference type="Proteomes" id="UP000218542"/>
    </source>
</evidence>
<dbReference type="OrthoDB" id="8546514at2"/>
<dbReference type="EMBL" id="BAOS01000028">
    <property type="protein sequence ID" value="GAX61991.1"/>
    <property type="molecule type" value="Genomic_DNA"/>
</dbReference>
<dbReference type="RefSeq" id="WP_096895366.1">
    <property type="nucleotide sequence ID" value="NZ_BAOS01000028.1"/>
</dbReference>